<evidence type="ECO:0000313" key="5">
    <source>
        <dbReference type="Proteomes" id="UP001243195"/>
    </source>
</evidence>
<dbReference type="PANTHER" id="PTHR30136:SF24">
    <property type="entry name" value="HTH-TYPE TRANSCRIPTIONAL REPRESSOR ALLR"/>
    <property type="match status" value="1"/>
</dbReference>
<keyword evidence="2" id="KW-0804">Transcription</keyword>
<proteinExistence type="predicted"/>
<comment type="caution">
    <text evidence="4">The sequence shown here is derived from an EMBL/GenBank/DDBJ whole genome shotgun (WGS) entry which is preliminary data.</text>
</comment>
<keyword evidence="1" id="KW-0805">Transcription regulation</keyword>
<dbReference type="Proteomes" id="UP001243195">
    <property type="component" value="Unassembled WGS sequence"/>
</dbReference>
<dbReference type="InterPro" id="IPR014757">
    <property type="entry name" value="Tscrpt_reg_IclR_C"/>
</dbReference>
<dbReference type="Pfam" id="PF01614">
    <property type="entry name" value="IclR_C"/>
    <property type="match status" value="1"/>
</dbReference>
<reference evidence="4" key="1">
    <citation type="submission" date="2023-08" db="EMBL/GenBank/DDBJ databases">
        <title>Emergence of clinically-relevant ST2 carbapenem-resistant Acinetobacter baumannii strains in hospital sewages in Zhejiang, East of China.</title>
        <authorList>
            <person name="Kaichao C."/>
            <person name="Zhang R."/>
        </authorList>
    </citation>
    <scope>NUCLEOTIDE SEQUENCE</scope>
    <source>
        <strain evidence="4">M-SY-60</strain>
    </source>
</reference>
<dbReference type="GO" id="GO:0003700">
    <property type="term" value="F:DNA-binding transcription factor activity"/>
    <property type="evidence" value="ECO:0007669"/>
    <property type="project" value="TreeGrafter"/>
</dbReference>
<dbReference type="GO" id="GO:0045892">
    <property type="term" value="P:negative regulation of DNA-templated transcription"/>
    <property type="evidence" value="ECO:0007669"/>
    <property type="project" value="TreeGrafter"/>
</dbReference>
<dbReference type="SUPFAM" id="SSF55781">
    <property type="entry name" value="GAF domain-like"/>
    <property type="match status" value="1"/>
</dbReference>
<evidence type="ECO:0000256" key="2">
    <source>
        <dbReference type="ARBA" id="ARBA00023163"/>
    </source>
</evidence>
<dbReference type="PROSITE" id="PS51078">
    <property type="entry name" value="ICLR_ED"/>
    <property type="match status" value="1"/>
</dbReference>
<dbReference type="PANTHER" id="PTHR30136">
    <property type="entry name" value="HELIX-TURN-HELIX TRANSCRIPTIONAL REGULATOR, ICLR FAMILY"/>
    <property type="match status" value="1"/>
</dbReference>
<dbReference type="Gene3D" id="1.10.10.10">
    <property type="entry name" value="Winged helix-like DNA-binding domain superfamily/Winged helix DNA-binding domain"/>
    <property type="match status" value="1"/>
</dbReference>
<name>A0AAW8JDB3_9GAMM</name>
<dbReference type="InterPro" id="IPR036390">
    <property type="entry name" value="WH_DNA-bd_sf"/>
</dbReference>
<feature type="domain" description="IclR-ED" evidence="3">
    <location>
        <begin position="54"/>
        <end position="237"/>
    </location>
</feature>
<evidence type="ECO:0000259" key="3">
    <source>
        <dbReference type="PROSITE" id="PS51078"/>
    </source>
</evidence>
<organism evidence="4 5">
    <name type="scientific">Acinetobacter gerneri</name>
    <dbReference type="NCBI Taxonomy" id="202952"/>
    <lineage>
        <taxon>Bacteria</taxon>
        <taxon>Pseudomonadati</taxon>
        <taxon>Pseudomonadota</taxon>
        <taxon>Gammaproteobacteria</taxon>
        <taxon>Moraxellales</taxon>
        <taxon>Moraxellaceae</taxon>
        <taxon>Acinetobacter</taxon>
    </lineage>
</organism>
<evidence type="ECO:0000313" key="4">
    <source>
        <dbReference type="EMBL" id="MDQ9070736.1"/>
    </source>
</evidence>
<protein>
    <submittedName>
        <fullName evidence="4">IclR family transcriptional regulator C-terminal domain-containing protein</fullName>
    </submittedName>
</protein>
<gene>
    <name evidence="4" type="ORF">RFH51_04590</name>
</gene>
<dbReference type="InterPro" id="IPR029016">
    <property type="entry name" value="GAF-like_dom_sf"/>
</dbReference>
<dbReference type="InterPro" id="IPR050707">
    <property type="entry name" value="HTH_MetabolicPath_Reg"/>
</dbReference>
<dbReference type="SUPFAM" id="SSF46785">
    <property type="entry name" value="Winged helix' DNA-binding domain"/>
    <property type="match status" value="1"/>
</dbReference>
<dbReference type="GO" id="GO:0003677">
    <property type="term" value="F:DNA binding"/>
    <property type="evidence" value="ECO:0007669"/>
    <property type="project" value="TreeGrafter"/>
</dbReference>
<dbReference type="RefSeq" id="WP_228134721.1">
    <property type="nucleotide sequence ID" value="NZ_BBLI01000016.1"/>
</dbReference>
<dbReference type="EMBL" id="JAVIDA010000004">
    <property type="protein sequence ID" value="MDQ9070736.1"/>
    <property type="molecule type" value="Genomic_DNA"/>
</dbReference>
<evidence type="ECO:0000256" key="1">
    <source>
        <dbReference type="ARBA" id="ARBA00023015"/>
    </source>
</evidence>
<dbReference type="GeneID" id="84209431"/>
<dbReference type="InterPro" id="IPR036388">
    <property type="entry name" value="WH-like_DNA-bd_sf"/>
</dbReference>
<sequence length="258" mass="29441">MLNLFTPERLVIDAEVIAEEYDLSRTSSYRYLKELCDAGLIAKRGPGGYVLGPRLIELDWMMRKYDPVLSTGRIYIEQLSQRTGLTVFVSAFYDDKIINTYILSPNNALNYSFGRGRPLPLFRGAQAKILTSYQGVKKIKDLYEKKIQYDPQNEYSLEEILKQAKQIRKDGYCLTNNELNKGQTGIATPIFIEPNSKETHTSISVVGSLEQFELLRLETIIEMLVDTSAKLTEISVQSEQKHALDRLHLINADEVDHL</sequence>
<accession>A0AAW8JDB3</accession>
<dbReference type="AlphaFoldDB" id="A0AAW8JDB3"/>
<dbReference type="Gene3D" id="3.30.450.40">
    <property type="match status" value="1"/>
</dbReference>